<evidence type="ECO:0000313" key="4">
    <source>
        <dbReference type="Proteomes" id="UP000254939"/>
    </source>
</evidence>
<dbReference type="NCBIfam" id="TIGR02522">
    <property type="entry name" value="pilus_cpaD"/>
    <property type="match status" value="1"/>
</dbReference>
<feature type="region of interest" description="Disordered" evidence="1">
    <location>
        <begin position="159"/>
        <end position="190"/>
    </location>
</feature>
<dbReference type="PROSITE" id="PS51257">
    <property type="entry name" value="PROKAR_LIPOPROTEIN"/>
    <property type="match status" value="1"/>
</dbReference>
<gene>
    <name evidence="3" type="ORF">B5K06_27105</name>
</gene>
<evidence type="ECO:0000313" key="3">
    <source>
        <dbReference type="EMBL" id="RDJ04509.1"/>
    </source>
</evidence>
<comment type="caution">
    <text evidence="3">The sequence shown here is derived from an EMBL/GenBank/DDBJ whole genome shotgun (WGS) entry which is preliminary data.</text>
</comment>
<dbReference type="Pfam" id="PF09476">
    <property type="entry name" value="Pilus_CpaD"/>
    <property type="match status" value="1"/>
</dbReference>
<dbReference type="EMBL" id="NAAC01000038">
    <property type="protein sequence ID" value="RDJ04509.1"/>
    <property type="molecule type" value="Genomic_DNA"/>
</dbReference>
<proteinExistence type="predicted"/>
<feature type="chain" id="PRO_5016679287" description="Pilus assembly protein CpaD" evidence="2">
    <location>
        <begin position="18"/>
        <end position="190"/>
    </location>
</feature>
<organism evidence="3 4">
    <name type="scientific">Rhizobium grahamii</name>
    <dbReference type="NCBI Taxonomy" id="1120045"/>
    <lineage>
        <taxon>Bacteria</taxon>
        <taxon>Pseudomonadati</taxon>
        <taxon>Pseudomonadota</taxon>
        <taxon>Alphaproteobacteria</taxon>
        <taxon>Hyphomicrobiales</taxon>
        <taxon>Rhizobiaceae</taxon>
        <taxon>Rhizobium/Agrobacterium group</taxon>
        <taxon>Rhizobium</taxon>
    </lineage>
</organism>
<keyword evidence="2" id="KW-0732">Signal</keyword>
<dbReference type="AlphaFoldDB" id="A0A370KH91"/>
<feature type="signal peptide" evidence="2">
    <location>
        <begin position="1"/>
        <end position="17"/>
    </location>
</feature>
<dbReference type="InterPro" id="IPR019027">
    <property type="entry name" value="Pilus_biogenesis_CpaD-related"/>
</dbReference>
<dbReference type="Proteomes" id="UP000254939">
    <property type="component" value="Unassembled WGS sequence"/>
</dbReference>
<dbReference type="RefSeq" id="WP_114715222.1">
    <property type="nucleotide sequence ID" value="NZ_KZ857267.1"/>
</dbReference>
<evidence type="ECO:0000256" key="2">
    <source>
        <dbReference type="SAM" id="SignalP"/>
    </source>
</evidence>
<feature type="compositionally biased region" description="Polar residues" evidence="1">
    <location>
        <begin position="180"/>
        <end position="190"/>
    </location>
</feature>
<evidence type="ECO:0000256" key="1">
    <source>
        <dbReference type="SAM" id="MobiDB-lite"/>
    </source>
</evidence>
<name>A0A370KH91_9HYPH</name>
<sequence>MSRIIALLIALSTSVSGCTSTASIYSKPSTAILVRQDNYVLFIRRLDATERQRLRKFVATATRGRSDALHLLVSASPRLSAEIVSQIEKMGIDAHSIHLIGEHEGETARVDAVVFKALPPVCPSLSSPKLDDDAFDQTLGCSIRHNLVVMINDPRDLLDHQTAGPSDGDRAGIPVAKYRTFTTDPNSRPE</sequence>
<dbReference type="OrthoDB" id="9802674at2"/>
<dbReference type="InterPro" id="IPR013361">
    <property type="entry name" value="Pilus_CpaD"/>
</dbReference>
<evidence type="ECO:0008006" key="5">
    <source>
        <dbReference type="Google" id="ProtNLM"/>
    </source>
</evidence>
<protein>
    <recommendedName>
        <fullName evidence="5">Pilus assembly protein CpaD</fullName>
    </recommendedName>
</protein>
<accession>A0A370KH91</accession>
<reference evidence="3 4" key="1">
    <citation type="submission" date="2017-03" db="EMBL/GenBank/DDBJ databases">
        <title>Genome analysis of Rhizobial strains effectives or ineffectives for nitrogen fixation isolated from bean seeds.</title>
        <authorList>
            <person name="Peralta H."/>
            <person name="Aguilar-Vera A."/>
            <person name="Mora Y."/>
            <person name="Vargas-Lagunas C."/>
            <person name="Girard L."/>
            <person name="Mora J."/>
        </authorList>
    </citation>
    <scope>NUCLEOTIDE SEQUENCE [LARGE SCALE GENOMIC DNA]</scope>
    <source>
        <strain evidence="3 4">CCGM3</strain>
    </source>
</reference>